<evidence type="ECO:0000313" key="3">
    <source>
        <dbReference type="Proteomes" id="UP000242501"/>
    </source>
</evidence>
<accession>A0A1G6GRC2</accession>
<dbReference type="AlphaFoldDB" id="A0A1G6GRC2"/>
<evidence type="ECO:0000256" key="1">
    <source>
        <dbReference type="SAM" id="SignalP"/>
    </source>
</evidence>
<gene>
    <name evidence="2" type="ORF">SAMN05421733_10228</name>
</gene>
<keyword evidence="1" id="KW-0732">Signal</keyword>
<keyword evidence="3" id="KW-1185">Reference proteome</keyword>
<feature type="chain" id="PRO_5017279547" evidence="1">
    <location>
        <begin position="27"/>
        <end position="61"/>
    </location>
</feature>
<feature type="signal peptide" evidence="1">
    <location>
        <begin position="1"/>
        <end position="26"/>
    </location>
</feature>
<organism evidence="2 3">
    <name type="scientific">Acinetobacter boissieri</name>
    <dbReference type="NCBI Taxonomy" id="1219383"/>
    <lineage>
        <taxon>Bacteria</taxon>
        <taxon>Pseudomonadati</taxon>
        <taxon>Pseudomonadota</taxon>
        <taxon>Gammaproteobacteria</taxon>
        <taxon>Moraxellales</taxon>
        <taxon>Moraxellaceae</taxon>
        <taxon>Acinetobacter</taxon>
    </lineage>
</organism>
<dbReference type="EMBL" id="FMYL01000002">
    <property type="protein sequence ID" value="SDB84285.1"/>
    <property type="molecule type" value="Genomic_DNA"/>
</dbReference>
<protein>
    <submittedName>
        <fullName evidence="2">Uncharacterized protein</fullName>
    </submittedName>
</protein>
<dbReference type="Proteomes" id="UP000242501">
    <property type="component" value="Unassembled WGS sequence"/>
</dbReference>
<reference evidence="3" key="1">
    <citation type="submission" date="2016-09" db="EMBL/GenBank/DDBJ databases">
        <authorList>
            <person name="Varghese N."/>
            <person name="Submissions S."/>
        </authorList>
    </citation>
    <scope>NUCLEOTIDE SEQUENCE [LARGE SCALE GENOMIC DNA]</scope>
    <source>
        <strain evidence="3">ANC 4422</strain>
    </source>
</reference>
<evidence type="ECO:0000313" key="2">
    <source>
        <dbReference type="EMBL" id="SDB84285.1"/>
    </source>
</evidence>
<sequence length="61" mass="7147">MTFIKYTKRASFYCILLCITTHFTYASTFKTYTEESNQFRGAMNLENTETFPAKLKEKETG</sequence>
<proteinExistence type="predicted"/>
<name>A0A1G6GRC2_9GAMM</name>